<proteinExistence type="predicted"/>
<keyword evidence="4" id="KW-1185">Reference proteome</keyword>
<dbReference type="GO" id="GO:0031097">
    <property type="term" value="C:medial cortex"/>
    <property type="evidence" value="ECO:0007669"/>
    <property type="project" value="TreeGrafter"/>
</dbReference>
<reference evidence="3" key="1">
    <citation type="journal article" date="2020" name="Fungal Divers.">
        <title>Resolving the Mortierellaceae phylogeny through synthesis of multi-gene phylogenetics and phylogenomics.</title>
        <authorList>
            <person name="Vandepol N."/>
            <person name="Liber J."/>
            <person name="Desiro A."/>
            <person name="Na H."/>
            <person name="Kennedy M."/>
            <person name="Barry K."/>
            <person name="Grigoriev I.V."/>
            <person name="Miller A.N."/>
            <person name="O'Donnell K."/>
            <person name="Stajich J.E."/>
            <person name="Bonito G."/>
        </authorList>
    </citation>
    <scope>NUCLEOTIDE SEQUENCE</scope>
    <source>
        <strain evidence="3">MES-2147</strain>
    </source>
</reference>
<dbReference type="InterPro" id="IPR004148">
    <property type="entry name" value="BAR_dom"/>
</dbReference>
<dbReference type="EMBL" id="JAAAHW010009463">
    <property type="protein sequence ID" value="KAF9940344.1"/>
    <property type="molecule type" value="Genomic_DNA"/>
</dbReference>
<dbReference type="InterPro" id="IPR046982">
    <property type="entry name" value="BIN3/RVS161-like"/>
</dbReference>
<gene>
    <name evidence="3" type="ORF">BGZ65_007235</name>
</gene>
<organism evidence="3 4">
    <name type="scientific">Modicella reniformis</name>
    <dbReference type="NCBI Taxonomy" id="1440133"/>
    <lineage>
        <taxon>Eukaryota</taxon>
        <taxon>Fungi</taxon>
        <taxon>Fungi incertae sedis</taxon>
        <taxon>Mucoromycota</taxon>
        <taxon>Mortierellomycotina</taxon>
        <taxon>Mortierellomycetes</taxon>
        <taxon>Mortierellales</taxon>
        <taxon>Mortierellaceae</taxon>
        <taxon>Modicella</taxon>
    </lineage>
</organism>
<dbReference type="OrthoDB" id="443981at2759"/>
<dbReference type="Proteomes" id="UP000749646">
    <property type="component" value="Unassembled WGS sequence"/>
</dbReference>
<dbReference type="SUPFAM" id="SSF103657">
    <property type="entry name" value="BAR/IMD domain-like"/>
    <property type="match status" value="1"/>
</dbReference>
<feature type="compositionally biased region" description="Low complexity" evidence="1">
    <location>
        <begin position="282"/>
        <end position="302"/>
    </location>
</feature>
<dbReference type="Pfam" id="PF03114">
    <property type="entry name" value="BAR"/>
    <property type="match status" value="1"/>
</dbReference>
<dbReference type="GO" id="GO:1990528">
    <property type="term" value="C:Rvs161p-Rvs167p complex"/>
    <property type="evidence" value="ECO:0007669"/>
    <property type="project" value="TreeGrafter"/>
</dbReference>
<dbReference type="Gene3D" id="1.20.1270.60">
    <property type="entry name" value="Arfaptin homology (AH) domain/BAR domain"/>
    <property type="match status" value="1"/>
</dbReference>
<dbReference type="GO" id="GO:0051666">
    <property type="term" value="P:actin cortical patch localization"/>
    <property type="evidence" value="ECO:0007669"/>
    <property type="project" value="InterPro"/>
</dbReference>
<feature type="non-terminal residue" evidence="3">
    <location>
        <position position="1"/>
    </location>
</feature>
<evidence type="ECO:0000256" key="1">
    <source>
        <dbReference type="SAM" id="MobiDB-lite"/>
    </source>
</evidence>
<dbReference type="GO" id="GO:0006897">
    <property type="term" value="P:endocytosis"/>
    <property type="evidence" value="ECO:0007669"/>
    <property type="project" value="InterPro"/>
</dbReference>
<dbReference type="AlphaFoldDB" id="A0A9P6INB0"/>
<name>A0A9P6INB0_9FUNG</name>
<dbReference type="GO" id="GO:0030479">
    <property type="term" value="C:actin cortical patch"/>
    <property type="evidence" value="ECO:0007669"/>
    <property type="project" value="TreeGrafter"/>
</dbReference>
<dbReference type="PANTHER" id="PTHR47174">
    <property type="entry name" value="BRIDGING INTEGRATOR 3"/>
    <property type="match status" value="1"/>
</dbReference>
<protein>
    <recommendedName>
        <fullName evidence="2">BAR domain-containing protein</fullName>
    </recommendedName>
</protein>
<dbReference type="PANTHER" id="PTHR47174:SF1">
    <property type="entry name" value="REDUCED VIABILITY UPON STARVATION PROTEIN 167"/>
    <property type="match status" value="1"/>
</dbReference>
<dbReference type="GO" id="GO:0097320">
    <property type="term" value="P:plasma membrane tubulation"/>
    <property type="evidence" value="ECO:0007669"/>
    <property type="project" value="TreeGrafter"/>
</dbReference>
<comment type="caution">
    <text evidence="3">The sequence shown here is derived from an EMBL/GenBank/DDBJ whole genome shotgun (WGS) entry which is preliminary data.</text>
</comment>
<feature type="domain" description="BAR" evidence="2">
    <location>
        <begin position="1"/>
        <end position="242"/>
    </location>
</feature>
<accession>A0A9P6INB0</accession>
<evidence type="ECO:0000259" key="2">
    <source>
        <dbReference type="PROSITE" id="PS51021"/>
    </source>
</evidence>
<sequence>MTKDIEFIELNNKFTQCEKITANLLAEVCKYRDNVTALLNYQAEFGIILADIYDPSLGIPSGEVIPRRAQTAPESVQAVNDFQAVMRETRDILLPEVDKLELMVVQPLLEMQNNMKMIRKTITKRDHKMVDYDRFRISLKKLQDKKEKTLNDEKQIYKLESQLQVATADYEGLNSTIREELPGFFYYRKQLMEPIFHSFYFLQLRIHNIMLDRMTPLASSGYYDLTMDVTQGYENRKHDTQPTIDSVEIITKRSAASSQTSKYAKPQHDTNLTNPVPGTYGAPGPAGSPVVAAAPAVARPRGFSSPAPTPAPKPWQVNAVASAGAKPSWPKGTPTPTPTPTPTRTASSI</sequence>
<dbReference type="CDD" id="cd07599">
    <property type="entry name" value="BAR_Rvs167p"/>
    <property type="match status" value="1"/>
</dbReference>
<feature type="region of interest" description="Disordered" evidence="1">
    <location>
        <begin position="255"/>
        <end position="349"/>
    </location>
</feature>
<evidence type="ECO:0000313" key="3">
    <source>
        <dbReference type="EMBL" id="KAF9940344.1"/>
    </source>
</evidence>
<evidence type="ECO:0000313" key="4">
    <source>
        <dbReference type="Proteomes" id="UP000749646"/>
    </source>
</evidence>
<dbReference type="InterPro" id="IPR027267">
    <property type="entry name" value="AH/BAR_dom_sf"/>
</dbReference>
<dbReference type="GO" id="GO:0043332">
    <property type="term" value="C:mating projection tip"/>
    <property type="evidence" value="ECO:0007669"/>
    <property type="project" value="TreeGrafter"/>
</dbReference>
<dbReference type="GO" id="GO:0008289">
    <property type="term" value="F:lipid binding"/>
    <property type="evidence" value="ECO:0007669"/>
    <property type="project" value="TreeGrafter"/>
</dbReference>
<dbReference type="SMART" id="SM00721">
    <property type="entry name" value="BAR"/>
    <property type="match status" value="1"/>
</dbReference>
<dbReference type="PROSITE" id="PS51021">
    <property type="entry name" value="BAR"/>
    <property type="match status" value="1"/>
</dbReference>